<dbReference type="EMBL" id="CP036172">
    <property type="protein sequence ID" value="QSZ66243.1"/>
    <property type="molecule type" value="Genomic_DNA"/>
</dbReference>
<evidence type="ECO:0000313" key="3">
    <source>
        <dbReference type="EMBL" id="QSZ66243.1"/>
    </source>
</evidence>
<reference evidence="3" key="1">
    <citation type="journal article" date="2001" name="Int. J. Syst. Evol. Microbiol.">
        <title>Methanofollis aquaemaris sp. nov., a methanogen isolated from an aquaculture fish pond.</title>
        <authorList>
            <person name="Lai M.C."/>
            <person name="Chen S.C."/>
        </authorList>
    </citation>
    <scope>NUCLEOTIDE SEQUENCE</scope>
    <source>
        <strain evidence="3">N2F9704</strain>
    </source>
</reference>
<dbReference type="InterPro" id="IPR036378">
    <property type="entry name" value="FAS1_dom_sf"/>
</dbReference>
<dbReference type="Proteomes" id="UP001042704">
    <property type="component" value="Chromosome"/>
</dbReference>
<evidence type="ECO:0000313" key="4">
    <source>
        <dbReference type="Proteomes" id="UP001042704"/>
    </source>
</evidence>
<dbReference type="InterPro" id="IPR050904">
    <property type="entry name" value="Adhesion/Biosynth-related"/>
</dbReference>
<dbReference type="Gene3D" id="2.30.180.10">
    <property type="entry name" value="FAS1 domain"/>
    <property type="match status" value="1"/>
</dbReference>
<dbReference type="KEGG" id="maqe:RJ40_01380"/>
<feature type="region of interest" description="Disordered" evidence="1">
    <location>
        <begin position="140"/>
        <end position="161"/>
    </location>
</feature>
<evidence type="ECO:0000256" key="1">
    <source>
        <dbReference type="SAM" id="MobiDB-lite"/>
    </source>
</evidence>
<evidence type="ECO:0000259" key="2">
    <source>
        <dbReference type="PROSITE" id="PS50213"/>
    </source>
</evidence>
<accession>A0A8A3S2U4</accession>
<dbReference type="AlphaFoldDB" id="A0A8A3S2U4"/>
<sequence>MKGMEMFRTFLICAIFIGLCIVPLASSEENGDEVGGEMGNVTDEMDEEMDDVTEDVVIDEEMDNVTEEVIVEEEMDNVTDGMDGLDAMIAADENLSIMTMVVEVSGMEQLLALGGPYTVFAPSDEAFEALELDMAENASVENESVENETVETEPVENESTENVSAELVYVLANHIVLGEYNSTDLIAMAEENMTVQTLAGENLTLTLDAEGGLMVDNVTVIMPDVEAENGVIHVIDGVLLPEGMMVEEEVVEEEVVEEETPVEEEVVEETIVEETPVEEMV</sequence>
<dbReference type="PANTHER" id="PTHR10900">
    <property type="entry name" value="PERIOSTIN-RELATED"/>
    <property type="match status" value="1"/>
</dbReference>
<dbReference type="InterPro" id="IPR000782">
    <property type="entry name" value="FAS1_domain"/>
</dbReference>
<keyword evidence="4" id="KW-1185">Reference proteome</keyword>
<feature type="compositionally biased region" description="Acidic residues" evidence="1">
    <location>
        <begin position="143"/>
        <end position="159"/>
    </location>
</feature>
<feature type="domain" description="FAS1" evidence="2">
    <location>
        <begin position="82"/>
        <end position="239"/>
    </location>
</feature>
<proteinExistence type="predicted"/>
<dbReference type="PROSITE" id="PS50213">
    <property type="entry name" value="FAS1"/>
    <property type="match status" value="1"/>
</dbReference>
<organism evidence="3 4">
    <name type="scientific">Methanofollis aquaemaris</name>
    <dbReference type="NCBI Taxonomy" id="126734"/>
    <lineage>
        <taxon>Archaea</taxon>
        <taxon>Methanobacteriati</taxon>
        <taxon>Methanobacteriota</taxon>
        <taxon>Stenosarchaea group</taxon>
        <taxon>Methanomicrobia</taxon>
        <taxon>Methanomicrobiales</taxon>
        <taxon>Methanomicrobiaceae</taxon>
        <taxon>Methanofollis</taxon>
    </lineage>
</organism>
<dbReference type="SUPFAM" id="SSF82153">
    <property type="entry name" value="FAS1 domain"/>
    <property type="match status" value="1"/>
</dbReference>
<gene>
    <name evidence="3" type="ORF">RJ40_01380</name>
</gene>
<name>A0A8A3S2U4_9EURY</name>
<reference evidence="3" key="2">
    <citation type="submission" date="2019-02" db="EMBL/GenBank/DDBJ databases">
        <authorList>
            <person name="Chen S.-C."/>
            <person name="Chien H.-H."/>
            <person name="Lai M.-C."/>
        </authorList>
    </citation>
    <scope>NUCLEOTIDE SEQUENCE</scope>
    <source>
        <strain evidence="3">N2F9704</strain>
    </source>
</reference>
<dbReference type="SMART" id="SM00554">
    <property type="entry name" value="FAS1"/>
    <property type="match status" value="1"/>
</dbReference>
<dbReference type="Pfam" id="PF02469">
    <property type="entry name" value="Fasciclin"/>
    <property type="match status" value="1"/>
</dbReference>
<dbReference type="PANTHER" id="PTHR10900:SF77">
    <property type="entry name" value="FI19380P1"/>
    <property type="match status" value="1"/>
</dbReference>
<protein>
    <submittedName>
        <fullName evidence="3">Fasciclin domain-containing protein</fullName>
    </submittedName>
</protein>